<name>A0A8H3J613_9LECA</name>
<dbReference type="Pfam" id="PF13365">
    <property type="entry name" value="Trypsin_2"/>
    <property type="match status" value="1"/>
</dbReference>
<evidence type="ECO:0008006" key="4">
    <source>
        <dbReference type="Google" id="ProtNLM"/>
    </source>
</evidence>
<proteinExistence type="predicted"/>
<feature type="compositionally biased region" description="Polar residues" evidence="1">
    <location>
        <begin position="632"/>
        <end position="647"/>
    </location>
</feature>
<dbReference type="InterPro" id="IPR043504">
    <property type="entry name" value="Peptidase_S1_PA_chymotrypsin"/>
</dbReference>
<feature type="compositionally biased region" description="Low complexity" evidence="1">
    <location>
        <begin position="622"/>
        <end position="631"/>
    </location>
</feature>
<dbReference type="OrthoDB" id="5362963at2759"/>
<protein>
    <recommendedName>
        <fullName evidence="4">Serine protease</fullName>
    </recommendedName>
</protein>
<reference evidence="2" key="1">
    <citation type="submission" date="2021-03" db="EMBL/GenBank/DDBJ databases">
        <authorList>
            <person name="Tagirdzhanova G."/>
        </authorList>
    </citation>
    <scope>NUCLEOTIDE SEQUENCE</scope>
</reference>
<dbReference type="SUPFAM" id="SSF50494">
    <property type="entry name" value="Trypsin-like serine proteases"/>
    <property type="match status" value="1"/>
</dbReference>
<gene>
    <name evidence="2" type="ORF">IMSHALPRED_002559</name>
</gene>
<sequence>MPLVERYSDWSITNGSFDDPHKLDFDHRIEADTARSGTGLANVENNVKATCVITILKPEFGWTQLGNRWSYDPTHKGVDLSSIWRDNLSDCVQHDKDSLRNCFCNATTNPSTAYVGLDAESLPDKIDALEWPSNTTDFVSRFAPGGQYVIAPQFCSAYHLGDGYVGTAGHCLDKALSRGKLGDLSAVFDWLGDVVSKKTCTENEVFEIERVVLCDTHGPVPSPSDPVETASWSRRWDSAILKLISSPNRLSHLGSATFAARPPEFGSPVYNIGCPLGTQLKVAVSAHVLRHSLVGDEENPFSHLIASYGTFTTDLDQFEGNSGGPVFDANTGYIVGHTSSTQDAVAESDASAIEEWADEFTITSKNYALTKEINALLEKQQPTNRFYRILPKFLRTLSGKPRESPLIKCATNVCPGDLGPNKAMQAPGRCHAVFSRHHFDSKDVYLRNVTARVDRSAIFMTPLNVLLTDYDPCFLTIKLAGKTNAFQKPDVSSTLILTIDSTDWTIPKLPFYKDPRSPIHPDLDVWSTTLDLKTHRLAIPTTCLNAPRGLTSWTKVRLDQPFPNPPLTLGLHLSIHRPRFPFPPHSTCPPETQKPKTATATAAHLTPTWPPETFAFATTAGETTVGEASATSQTDHSLVSATESENGPQRWVWEAPLNRLWTNPRQPGCGLRDPLMDDVDALLA</sequence>
<dbReference type="AlphaFoldDB" id="A0A8H3J613"/>
<evidence type="ECO:0000256" key="1">
    <source>
        <dbReference type="SAM" id="MobiDB-lite"/>
    </source>
</evidence>
<feature type="region of interest" description="Disordered" evidence="1">
    <location>
        <begin position="622"/>
        <end position="647"/>
    </location>
</feature>
<keyword evidence="3" id="KW-1185">Reference proteome</keyword>
<dbReference type="Proteomes" id="UP000664534">
    <property type="component" value="Unassembled WGS sequence"/>
</dbReference>
<dbReference type="EMBL" id="CAJPDT010000148">
    <property type="protein sequence ID" value="CAF9941406.1"/>
    <property type="molecule type" value="Genomic_DNA"/>
</dbReference>
<evidence type="ECO:0000313" key="3">
    <source>
        <dbReference type="Proteomes" id="UP000664534"/>
    </source>
</evidence>
<dbReference type="InterPro" id="IPR009003">
    <property type="entry name" value="Peptidase_S1_PA"/>
</dbReference>
<comment type="caution">
    <text evidence="2">The sequence shown here is derived from an EMBL/GenBank/DDBJ whole genome shotgun (WGS) entry which is preliminary data.</text>
</comment>
<accession>A0A8H3J613</accession>
<organism evidence="2 3">
    <name type="scientific">Imshaugia aleurites</name>
    <dbReference type="NCBI Taxonomy" id="172621"/>
    <lineage>
        <taxon>Eukaryota</taxon>
        <taxon>Fungi</taxon>
        <taxon>Dikarya</taxon>
        <taxon>Ascomycota</taxon>
        <taxon>Pezizomycotina</taxon>
        <taxon>Lecanoromycetes</taxon>
        <taxon>OSLEUM clade</taxon>
        <taxon>Lecanoromycetidae</taxon>
        <taxon>Lecanorales</taxon>
        <taxon>Lecanorineae</taxon>
        <taxon>Parmeliaceae</taxon>
        <taxon>Imshaugia</taxon>
    </lineage>
</organism>
<dbReference type="Gene3D" id="2.40.10.10">
    <property type="entry name" value="Trypsin-like serine proteases"/>
    <property type="match status" value="1"/>
</dbReference>
<evidence type="ECO:0000313" key="2">
    <source>
        <dbReference type="EMBL" id="CAF9941406.1"/>
    </source>
</evidence>